<dbReference type="NCBIfam" id="TIGR00524">
    <property type="entry name" value="eIF-2B_rel"/>
    <property type="match status" value="1"/>
</dbReference>
<dbReference type="InterPro" id="IPR027363">
    <property type="entry name" value="M1Pi_N"/>
</dbReference>
<dbReference type="NCBIfam" id="NF004326">
    <property type="entry name" value="PRK05720.1"/>
    <property type="match status" value="1"/>
</dbReference>
<dbReference type="Pfam" id="PF01008">
    <property type="entry name" value="IF-2B"/>
    <property type="match status" value="1"/>
</dbReference>
<evidence type="ECO:0000256" key="2">
    <source>
        <dbReference type="RuleBase" id="RU003814"/>
    </source>
</evidence>
<name>A0ABT8Z0K9_9SPIR</name>
<protein>
    <submittedName>
        <fullName evidence="3">S-methyl-5-thioribose-1-phosphate isomerase</fullName>
    </submittedName>
</protein>
<dbReference type="SUPFAM" id="SSF100950">
    <property type="entry name" value="NagB/RpiA/CoA transferase-like"/>
    <property type="match status" value="1"/>
</dbReference>
<comment type="caution">
    <text evidence="3">The sequence shown here is derived from an EMBL/GenBank/DDBJ whole genome shotgun (WGS) entry which is preliminary data.</text>
</comment>
<evidence type="ECO:0000313" key="4">
    <source>
        <dbReference type="Proteomes" id="UP001175147"/>
    </source>
</evidence>
<keyword evidence="4" id="KW-1185">Reference proteome</keyword>
<dbReference type="Gene3D" id="1.20.120.420">
    <property type="entry name" value="translation initiation factor eif-2b, domain 1"/>
    <property type="match status" value="1"/>
</dbReference>
<dbReference type="Gene3D" id="3.40.50.10470">
    <property type="entry name" value="Translation initiation factor eif-2b, domain 2"/>
    <property type="match status" value="1"/>
</dbReference>
<comment type="similarity">
    <text evidence="2">Belongs to the eIF-2B alpha/beta/delta subunits family.</text>
</comment>
<dbReference type="EMBL" id="JAUPBM010000264">
    <property type="protein sequence ID" value="MDO7021671.1"/>
    <property type="molecule type" value="Genomic_DNA"/>
</dbReference>
<dbReference type="InterPro" id="IPR011559">
    <property type="entry name" value="Initiation_fac_2B_a/b/d"/>
</dbReference>
<evidence type="ECO:0000313" key="3">
    <source>
        <dbReference type="EMBL" id="MDO7021671.1"/>
    </source>
</evidence>
<dbReference type="PANTHER" id="PTHR43475">
    <property type="entry name" value="METHYLTHIORIBOSE-1-PHOSPHATE ISOMERASE"/>
    <property type="match status" value="1"/>
</dbReference>
<accession>A0ABT8Z0K9</accession>
<dbReference type="RefSeq" id="WP_304384838.1">
    <property type="nucleotide sequence ID" value="NZ_JAUPBL010000019.1"/>
</dbReference>
<dbReference type="Proteomes" id="UP001175147">
    <property type="component" value="Unassembled WGS sequence"/>
</dbReference>
<reference evidence="3" key="1">
    <citation type="submission" date="2023-07" db="EMBL/GenBank/DDBJ databases">
        <title>Mucosal microbiota of week-old chicken and adult hens.</title>
        <authorList>
            <person name="Volf J."/>
            <person name="Karasova D."/>
            <person name="Crhanova M."/>
            <person name="Faldynova M."/>
            <person name="Prikrylova H."/>
            <person name="Zeman M."/>
            <person name="Babak V."/>
            <person name="Rajova J."/>
            <person name="Rychlik I."/>
        </authorList>
    </citation>
    <scope>NUCLEOTIDE SEQUENCE</scope>
    <source>
        <strain evidence="3">ET902</strain>
    </source>
</reference>
<dbReference type="GO" id="GO:0016853">
    <property type="term" value="F:isomerase activity"/>
    <property type="evidence" value="ECO:0007669"/>
    <property type="project" value="UniProtKB-KW"/>
</dbReference>
<gene>
    <name evidence="3" type="ORF">Q5M86_12910</name>
</gene>
<sequence length="357" mass="39736">MSDELNKPSRIDKELAFMLQFENIAWYDDGCVKILDRRVYPNKVHFVECKTHKEVSKAIADMVTQSAGPYLAVAMGMALAGYESKHLQGNDRIDFLTHACNTLANSRPTTSARMISITKSCLEAGSEAIKSGKDPIEAMFNRGIELSTKRYSKIKKIAENLVSMFPDKGTILTQCFGESVVGFMIQEFQKKNKDIKVVCAETRPYFQGARLTATVAYDQGADVTVITDNMVAYTMQEKKIDVFTSAADLICLNGAVVNKIGTFQIAIVAKYLGIPYFVTGAPDKGYHGFEDIHFEFRDEKLVTEAMGVKTSKEGVKGFYPAFDYTPPHLVSAVVTDLGIYSPYDVFKYYVGNDEGEY</sequence>
<dbReference type="InterPro" id="IPR000649">
    <property type="entry name" value="IF-2B-related"/>
</dbReference>
<proteinExistence type="inferred from homology"/>
<dbReference type="InterPro" id="IPR037171">
    <property type="entry name" value="NagB/RpiA_transferase-like"/>
</dbReference>
<dbReference type="PANTHER" id="PTHR43475:SF1">
    <property type="entry name" value="METHYLTHIORIBOSE-1-PHOSPHATE ISOMERASE"/>
    <property type="match status" value="1"/>
</dbReference>
<evidence type="ECO:0000256" key="1">
    <source>
        <dbReference type="ARBA" id="ARBA00023235"/>
    </source>
</evidence>
<dbReference type="InterPro" id="IPR042529">
    <property type="entry name" value="IF_2B-like_C"/>
</dbReference>
<organism evidence="3 4">
    <name type="scientific">Brachyspira innocens</name>
    <dbReference type="NCBI Taxonomy" id="13264"/>
    <lineage>
        <taxon>Bacteria</taxon>
        <taxon>Pseudomonadati</taxon>
        <taxon>Spirochaetota</taxon>
        <taxon>Spirochaetia</taxon>
        <taxon>Brachyspirales</taxon>
        <taxon>Brachyspiraceae</taxon>
        <taxon>Brachyspira</taxon>
    </lineage>
</organism>
<keyword evidence="1 3" id="KW-0413">Isomerase</keyword>